<keyword evidence="2" id="KW-1185">Reference proteome</keyword>
<accession>A0A226Q2M4</accession>
<dbReference type="Pfam" id="PF00908">
    <property type="entry name" value="dTDP_sugar_isom"/>
    <property type="match status" value="1"/>
</dbReference>
<reference evidence="1 2" key="1">
    <citation type="submission" date="2017-05" db="EMBL/GenBank/DDBJ databases">
        <title>The genome sequence of Geobacillus thermocatenulatus DSM 730.</title>
        <authorList>
            <person name="Ramaloko W.T."/>
            <person name="Koen N."/>
            <person name="Polliack S."/>
            <person name="Aliyu H."/>
            <person name="Lebre P."/>
            <person name="Mohr T."/>
            <person name="Oswald F."/>
            <person name="Zwick M."/>
            <person name="Neumann A."/>
            <person name="Syldatk C."/>
            <person name="Cowan D."/>
            <person name="De Maayer P."/>
        </authorList>
    </citation>
    <scope>NUCLEOTIDE SEQUENCE [LARGE SCALE GENOMIC DNA]</scope>
    <source>
        <strain evidence="1 2">BGSC 93A1</strain>
    </source>
</reference>
<dbReference type="KEGG" id="gtm:GT3921_14885"/>
<protein>
    <submittedName>
        <fullName evidence="1">dTDP-4-dehydrorhamnose 3,5-epimerase</fullName>
    </submittedName>
</protein>
<proteinExistence type="predicted"/>
<sequence>MELRILEKSDINGLYWGKNYYVQTGQESFTLVANPGPLISDMIYFSIDSTDHFTIQVGQIDRFTFFGDPEQEITGLFVDCRKGSPTLHKKVELKFKPDPRKHLYIERGIAKMFTNMKNITVRSEPIWFSTNVNTEYNIGNDRLIVPRDTELENFPIVQINELPLPNRALQVILEREQQILRENKEYQQSFDLYMGGSRSRVTIKKRN</sequence>
<evidence type="ECO:0000313" key="2">
    <source>
        <dbReference type="Proteomes" id="UP000198378"/>
    </source>
</evidence>
<dbReference type="EMBL" id="NEWK01000002">
    <property type="protein sequence ID" value="OXB86581.1"/>
    <property type="molecule type" value="Genomic_DNA"/>
</dbReference>
<dbReference type="AlphaFoldDB" id="A0A226Q2M4"/>
<dbReference type="GO" id="GO:0008830">
    <property type="term" value="F:dTDP-4-dehydrorhamnose 3,5-epimerase activity"/>
    <property type="evidence" value="ECO:0007669"/>
    <property type="project" value="InterPro"/>
</dbReference>
<dbReference type="InterPro" id="IPR000888">
    <property type="entry name" value="RmlC-like"/>
</dbReference>
<dbReference type="SUPFAM" id="SSF51182">
    <property type="entry name" value="RmlC-like cupins"/>
    <property type="match status" value="1"/>
</dbReference>
<name>A0A226Q2M4_9BACL</name>
<dbReference type="Proteomes" id="UP000198378">
    <property type="component" value="Unassembled WGS sequence"/>
</dbReference>
<dbReference type="Gene3D" id="2.60.120.10">
    <property type="entry name" value="Jelly Rolls"/>
    <property type="match status" value="1"/>
</dbReference>
<comment type="caution">
    <text evidence="1">The sequence shown here is derived from an EMBL/GenBank/DDBJ whole genome shotgun (WGS) entry which is preliminary data.</text>
</comment>
<dbReference type="InterPro" id="IPR014710">
    <property type="entry name" value="RmlC-like_jellyroll"/>
</dbReference>
<evidence type="ECO:0000313" key="1">
    <source>
        <dbReference type="EMBL" id="OXB86581.1"/>
    </source>
</evidence>
<dbReference type="RefSeq" id="WP_047753471.1">
    <property type="nucleotide sequence ID" value="NZ_CP018058.1"/>
</dbReference>
<dbReference type="InterPro" id="IPR011051">
    <property type="entry name" value="RmlC_Cupin_sf"/>
</dbReference>
<gene>
    <name evidence="1" type="ORF">B9L19_13760</name>
</gene>
<organism evidence="1 2">
    <name type="scientific">Geobacillus thermocatenulatus</name>
    <dbReference type="NCBI Taxonomy" id="33938"/>
    <lineage>
        <taxon>Bacteria</taxon>
        <taxon>Bacillati</taxon>
        <taxon>Bacillota</taxon>
        <taxon>Bacilli</taxon>
        <taxon>Bacillales</taxon>
        <taxon>Anoxybacillaceae</taxon>
        <taxon>Geobacillus</taxon>
        <taxon>Geobacillus thermoleovorans group</taxon>
    </lineage>
</organism>